<dbReference type="FunFam" id="3.40.50.720:FF:000033">
    <property type="entry name" value="Adenylyltransferase and sulfurtransferase MOCS3"/>
    <property type="match status" value="1"/>
</dbReference>
<dbReference type="InterPro" id="IPR045886">
    <property type="entry name" value="ThiF/MoeB/HesA"/>
</dbReference>
<dbReference type="Proteomes" id="UP000278422">
    <property type="component" value="Unassembled WGS sequence"/>
</dbReference>
<dbReference type="Gene3D" id="3.40.50.720">
    <property type="entry name" value="NAD(P)-binding Rossmann-like Domain"/>
    <property type="match status" value="1"/>
</dbReference>
<evidence type="ECO:0000256" key="3">
    <source>
        <dbReference type="ARBA" id="ARBA00022840"/>
    </source>
</evidence>
<evidence type="ECO:0000313" key="6">
    <source>
        <dbReference type="EMBL" id="RRQ02017.1"/>
    </source>
</evidence>
<dbReference type="InterPro" id="IPR036873">
    <property type="entry name" value="Rhodanese-like_dom_sf"/>
</dbReference>
<keyword evidence="1" id="KW-0808">Transferase</keyword>
<evidence type="ECO:0000256" key="2">
    <source>
        <dbReference type="ARBA" id="ARBA00022741"/>
    </source>
</evidence>
<gene>
    <name evidence="6" type="ORF">CXF42_10220</name>
</gene>
<dbReference type="SUPFAM" id="SSF69572">
    <property type="entry name" value="Activating enzymes of the ubiquitin-like proteins"/>
    <property type="match status" value="1"/>
</dbReference>
<dbReference type="GO" id="GO:0005829">
    <property type="term" value="C:cytosol"/>
    <property type="evidence" value="ECO:0007669"/>
    <property type="project" value="TreeGrafter"/>
</dbReference>
<dbReference type="CDD" id="cd00757">
    <property type="entry name" value="ThiF_MoeB_HesA_family"/>
    <property type="match status" value="1"/>
</dbReference>
<sequence length="411" mass="41944">MPPGLRGRYARHLSLPGIGLTGQGRLRAARVLCVGAGGLGSPVALYLAAAGVGTLGIIDDDTVDESNLQRQVIHGTADVGRPKTASAAARIRDLNPDVTVVAHDRRLSDDGDIRDLLAGYDVIVDGSDNYDTRYLVADLAAELGLPVVWGSVARFDGQVSVFWNRPLPGCGPAVTLRDVFPSPPPDGTVPDCSTGGVVGVLPGVVGTMMAAETVKLITGHGRTLLGTLGVWDGERAVFRRFDVSAVAGTGGGGDRDGAGERNGAGERDGGERDGGERDGGEDVPGTGPAAPGTPGRVAAADLDAAWLGAFAAEGGVVVDVREPPEWAGGDLGDPVRLPLSALRDGDLGDDGDLGGLPHDTPLLVYCAGGVRSAEAARRLRDRGFSDVRDVDGGIVGWWEAGHPGDAGTGLG</sequence>
<dbReference type="AlphaFoldDB" id="A0A426Q2D6"/>
<comment type="caution">
    <text evidence="6">The sequence shown here is derived from an EMBL/GenBank/DDBJ whole genome shotgun (WGS) entry which is preliminary data.</text>
</comment>
<name>A0A426Q2D6_9CORY</name>
<protein>
    <recommendedName>
        <fullName evidence="5">Rhodanese domain-containing protein</fullName>
    </recommendedName>
</protein>
<feature type="domain" description="Rhodanese" evidence="5">
    <location>
        <begin position="311"/>
        <end position="406"/>
    </location>
</feature>
<reference evidence="6 7" key="1">
    <citation type="submission" date="2018-01" db="EMBL/GenBank/DDBJ databases">
        <title>Twenty Corynebacterium bovis Genomes.</title>
        <authorList>
            <person name="Gulvik C.A."/>
        </authorList>
    </citation>
    <scope>NUCLEOTIDE SEQUENCE [LARGE SCALE GENOMIC DNA]</scope>
    <source>
        <strain evidence="6 7">16-2004</strain>
    </source>
</reference>
<dbReference type="InterPro" id="IPR001763">
    <property type="entry name" value="Rhodanese-like_dom"/>
</dbReference>
<dbReference type="GO" id="GO:0005524">
    <property type="term" value="F:ATP binding"/>
    <property type="evidence" value="ECO:0007669"/>
    <property type="project" value="UniProtKB-KW"/>
</dbReference>
<dbReference type="PANTHER" id="PTHR10953">
    <property type="entry name" value="UBIQUITIN-ACTIVATING ENZYME E1"/>
    <property type="match status" value="1"/>
</dbReference>
<proteinExistence type="predicted"/>
<evidence type="ECO:0000256" key="4">
    <source>
        <dbReference type="SAM" id="MobiDB-lite"/>
    </source>
</evidence>
<dbReference type="GO" id="GO:0004792">
    <property type="term" value="F:thiosulfate-cyanide sulfurtransferase activity"/>
    <property type="evidence" value="ECO:0007669"/>
    <property type="project" value="TreeGrafter"/>
</dbReference>
<evidence type="ECO:0000313" key="7">
    <source>
        <dbReference type="Proteomes" id="UP000278422"/>
    </source>
</evidence>
<evidence type="ECO:0000259" key="5">
    <source>
        <dbReference type="PROSITE" id="PS50206"/>
    </source>
</evidence>
<dbReference type="SUPFAM" id="SSF52821">
    <property type="entry name" value="Rhodanese/Cell cycle control phosphatase"/>
    <property type="match status" value="1"/>
</dbReference>
<dbReference type="GO" id="GO:0008146">
    <property type="term" value="F:sulfotransferase activity"/>
    <property type="evidence" value="ECO:0007669"/>
    <property type="project" value="TreeGrafter"/>
</dbReference>
<dbReference type="SMART" id="SM00450">
    <property type="entry name" value="RHOD"/>
    <property type="match status" value="1"/>
</dbReference>
<dbReference type="InterPro" id="IPR000594">
    <property type="entry name" value="ThiF_NAD_FAD-bd"/>
</dbReference>
<dbReference type="GO" id="GO:0016779">
    <property type="term" value="F:nucleotidyltransferase activity"/>
    <property type="evidence" value="ECO:0007669"/>
    <property type="project" value="TreeGrafter"/>
</dbReference>
<organism evidence="6 7">
    <name type="scientific">Corynebacterium bovis</name>
    <dbReference type="NCBI Taxonomy" id="36808"/>
    <lineage>
        <taxon>Bacteria</taxon>
        <taxon>Bacillati</taxon>
        <taxon>Actinomycetota</taxon>
        <taxon>Actinomycetes</taxon>
        <taxon>Mycobacteriales</taxon>
        <taxon>Corynebacteriaceae</taxon>
        <taxon>Corynebacterium</taxon>
    </lineage>
</organism>
<keyword evidence="2" id="KW-0547">Nucleotide-binding</keyword>
<dbReference type="Pfam" id="PF00581">
    <property type="entry name" value="Rhodanese"/>
    <property type="match status" value="1"/>
</dbReference>
<feature type="region of interest" description="Disordered" evidence="4">
    <location>
        <begin position="248"/>
        <end position="296"/>
    </location>
</feature>
<dbReference type="Gene3D" id="3.40.250.10">
    <property type="entry name" value="Rhodanese-like domain"/>
    <property type="match status" value="1"/>
</dbReference>
<feature type="compositionally biased region" description="Low complexity" evidence="4">
    <location>
        <begin position="283"/>
        <end position="296"/>
    </location>
</feature>
<dbReference type="CDD" id="cd00158">
    <property type="entry name" value="RHOD"/>
    <property type="match status" value="1"/>
</dbReference>
<dbReference type="PROSITE" id="PS50206">
    <property type="entry name" value="RHODANESE_3"/>
    <property type="match status" value="1"/>
</dbReference>
<dbReference type="EMBL" id="PQNQ01000045">
    <property type="protein sequence ID" value="RRQ02017.1"/>
    <property type="molecule type" value="Genomic_DNA"/>
</dbReference>
<keyword evidence="3" id="KW-0067">ATP-binding</keyword>
<feature type="compositionally biased region" description="Basic and acidic residues" evidence="4">
    <location>
        <begin position="253"/>
        <end position="280"/>
    </location>
</feature>
<dbReference type="PANTHER" id="PTHR10953:SF102">
    <property type="entry name" value="ADENYLYLTRANSFERASE AND SULFURTRANSFERASE MOCS3"/>
    <property type="match status" value="1"/>
</dbReference>
<accession>A0A426Q2D6</accession>
<dbReference type="Pfam" id="PF00899">
    <property type="entry name" value="ThiF"/>
    <property type="match status" value="1"/>
</dbReference>
<evidence type="ECO:0000256" key="1">
    <source>
        <dbReference type="ARBA" id="ARBA00022679"/>
    </source>
</evidence>
<dbReference type="GO" id="GO:0008641">
    <property type="term" value="F:ubiquitin-like modifier activating enzyme activity"/>
    <property type="evidence" value="ECO:0007669"/>
    <property type="project" value="InterPro"/>
</dbReference>
<keyword evidence="7" id="KW-1185">Reference proteome</keyword>
<dbReference type="InterPro" id="IPR035985">
    <property type="entry name" value="Ubiquitin-activating_enz"/>
</dbReference>